<evidence type="ECO:0000256" key="2">
    <source>
        <dbReference type="ARBA" id="ARBA00022747"/>
    </source>
</evidence>
<dbReference type="KEGG" id="sroi:IAG44_21630"/>
<dbReference type="GO" id="GO:0003677">
    <property type="term" value="F:DNA binding"/>
    <property type="evidence" value="ECO:0007669"/>
    <property type="project" value="UniProtKB-KW"/>
</dbReference>
<dbReference type="Pfam" id="PF01420">
    <property type="entry name" value="Methylase_S"/>
    <property type="match status" value="1"/>
</dbReference>
<dbReference type="PANTHER" id="PTHR42998:SF1">
    <property type="entry name" value="TYPE I RESTRICTION ENZYME HINDI METHYLASE SUBUNIT"/>
    <property type="match status" value="1"/>
</dbReference>
<feature type="domain" description="Type I restriction modification DNA specificity" evidence="5">
    <location>
        <begin position="573"/>
        <end position="745"/>
    </location>
</feature>
<dbReference type="InterPro" id="IPR003356">
    <property type="entry name" value="DNA_methylase_A-5"/>
</dbReference>
<feature type="domain" description="DNA methylase adenine-specific" evidence="6">
    <location>
        <begin position="222"/>
        <end position="521"/>
    </location>
</feature>
<dbReference type="Proteomes" id="UP000516052">
    <property type="component" value="Chromosome"/>
</dbReference>
<keyword evidence="7" id="KW-0808">Transferase</keyword>
<dbReference type="SUPFAM" id="SSF53335">
    <property type="entry name" value="S-adenosyl-L-methionine-dependent methyltransferases"/>
    <property type="match status" value="1"/>
</dbReference>
<dbReference type="RefSeq" id="WP_187748733.1">
    <property type="nucleotide sequence ID" value="NZ_CP060828.1"/>
</dbReference>
<dbReference type="GO" id="GO:0009307">
    <property type="term" value="P:DNA restriction-modification system"/>
    <property type="evidence" value="ECO:0007669"/>
    <property type="project" value="UniProtKB-KW"/>
</dbReference>
<dbReference type="InterPro" id="IPR044946">
    <property type="entry name" value="Restrct_endonuc_typeI_TRD_sf"/>
</dbReference>
<organism evidence="7 8">
    <name type="scientific">Streptomyces roseirectus</name>
    <dbReference type="NCBI Taxonomy" id="2768066"/>
    <lineage>
        <taxon>Bacteria</taxon>
        <taxon>Bacillati</taxon>
        <taxon>Actinomycetota</taxon>
        <taxon>Actinomycetes</taxon>
        <taxon>Kitasatosporales</taxon>
        <taxon>Streptomycetaceae</taxon>
        <taxon>Streptomyces</taxon>
    </lineage>
</organism>
<reference evidence="7 8" key="1">
    <citation type="submission" date="2020-08" db="EMBL/GenBank/DDBJ databases">
        <title>A novel species.</title>
        <authorList>
            <person name="Gao J."/>
        </authorList>
    </citation>
    <scope>NUCLEOTIDE SEQUENCE [LARGE SCALE GENOMIC DNA]</scope>
    <source>
        <strain evidence="7 8">CRXT-G-22</strain>
    </source>
</reference>
<evidence type="ECO:0000256" key="1">
    <source>
        <dbReference type="ARBA" id="ARBA00010923"/>
    </source>
</evidence>
<dbReference type="PANTHER" id="PTHR42998">
    <property type="entry name" value="TYPE I RESTRICTION ENZYME HINDVIIP M PROTEIN-RELATED"/>
    <property type="match status" value="1"/>
</dbReference>
<evidence type="ECO:0000256" key="4">
    <source>
        <dbReference type="SAM" id="MobiDB-lite"/>
    </source>
</evidence>
<dbReference type="Pfam" id="PF02384">
    <property type="entry name" value="N6_Mtase"/>
    <property type="match status" value="1"/>
</dbReference>
<name>A0A7H0IG54_9ACTN</name>
<proteinExistence type="inferred from homology"/>
<dbReference type="Gene3D" id="1.10.10.10">
    <property type="entry name" value="Winged helix-like DNA-binding domain superfamily/Winged helix DNA-binding domain"/>
    <property type="match status" value="1"/>
</dbReference>
<dbReference type="GO" id="GO:0008170">
    <property type="term" value="F:N-methyltransferase activity"/>
    <property type="evidence" value="ECO:0007669"/>
    <property type="project" value="InterPro"/>
</dbReference>
<dbReference type="InterPro" id="IPR052916">
    <property type="entry name" value="Type-I_RE_MTase_Subunit"/>
</dbReference>
<dbReference type="GO" id="GO:0032259">
    <property type="term" value="P:methylation"/>
    <property type="evidence" value="ECO:0007669"/>
    <property type="project" value="UniProtKB-KW"/>
</dbReference>
<dbReference type="CDD" id="cd16961">
    <property type="entry name" value="RMtype1_S_TRD-CR_like"/>
    <property type="match status" value="1"/>
</dbReference>
<evidence type="ECO:0000259" key="5">
    <source>
        <dbReference type="Pfam" id="PF01420"/>
    </source>
</evidence>
<dbReference type="InterPro" id="IPR029063">
    <property type="entry name" value="SAM-dependent_MTases_sf"/>
</dbReference>
<protein>
    <submittedName>
        <fullName evidence="7">N-6 DNA methylase</fullName>
    </submittedName>
</protein>
<evidence type="ECO:0000313" key="8">
    <source>
        <dbReference type="Proteomes" id="UP000516052"/>
    </source>
</evidence>
<keyword evidence="2" id="KW-0680">Restriction system</keyword>
<evidence type="ECO:0000313" key="7">
    <source>
        <dbReference type="EMBL" id="QNP71770.1"/>
    </source>
</evidence>
<evidence type="ECO:0000256" key="3">
    <source>
        <dbReference type="ARBA" id="ARBA00023125"/>
    </source>
</evidence>
<comment type="similarity">
    <text evidence="1">Belongs to the type-I restriction system S methylase family.</text>
</comment>
<dbReference type="Gene3D" id="3.90.220.20">
    <property type="entry name" value="DNA methylase specificity domains"/>
    <property type="match status" value="1"/>
</dbReference>
<evidence type="ECO:0000259" key="6">
    <source>
        <dbReference type="Pfam" id="PF02384"/>
    </source>
</evidence>
<feature type="region of interest" description="Disordered" evidence="4">
    <location>
        <begin position="90"/>
        <end position="112"/>
    </location>
</feature>
<dbReference type="InterPro" id="IPR000055">
    <property type="entry name" value="Restrct_endonuc_typeI_TRD"/>
</dbReference>
<dbReference type="SUPFAM" id="SSF116734">
    <property type="entry name" value="DNA methylase specificity domain"/>
    <property type="match status" value="1"/>
</dbReference>
<dbReference type="Gene3D" id="3.40.50.150">
    <property type="entry name" value="Vaccinia Virus protein VP39"/>
    <property type="match status" value="1"/>
</dbReference>
<dbReference type="InterPro" id="IPR036388">
    <property type="entry name" value="WH-like_DNA-bd_sf"/>
</dbReference>
<keyword evidence="8" id="KW-1185">Reference proteome</keyword>
<keyword evidence="3" id="KW-0238">DNA-binding</keyword>
<dbReference type="AlphaFoldDB" id="A0A7H0IG54"/>
<dbReference type="PRINTS" id="PR00507">
    <property type="entry name" value="N12N6MTFRASE"/>
</dbReference>
<keyword evidence="7" id="KW-0489">Methyltransferase</keyword>
<dbReference type="EMBL" id="CP060828">
    <property type="protein sequence ID" value="QNP71770.1"/>
    <property type="molecule type" value="Genomic_DNA"/>
</dbReference>
<accession>A0A7H0IG54</accession>
<gene>
    <name evidence="7" type="ORF">IAG44_21630</name>
</gene>
<sequence>MVAMSDERDPLITRSEIASYAGVERPTVSNWARRHQDFPVPTRSGELEYFRLSSVLDWLGDRKISQGRLRPDESPGATYRDRVLSGWQARNGPANPVRRTESEEENGEADKRSVSALMGPLSDRVRGSASMLDYLTLLLALVFLRGNESRWSTLKAAADAGTGPEHIADLLHRIGDAADEELRRYGVLPGMREILGRLEPRTYGDLAQVVRLAGELRRGAFRLILDEYESRAGLRSGEFFTPRGVVRLAAELALGADKGGKSVYDGYARGGEMLAAAAEYVGARTSGFSVRGEVPSRDTLRLAGMHVLLHGALPRLRSTGDLPWEARTRAEPFADVVMMNPPFNMTDSTGSGRREGVWEFGAPPRGNDNFAWLQHGMAQLKDEGRAAVVMPVKAGNSVDEAERNIRRNLIESGAVECVIALPPNLFSATPVPVALWFLRRTEQPTPEVLLLDARHLGTRQGNRNVLEADDRQAIVDVAVPWLFRQVRPTAGSGLEPYTALIPRGAFEAVDYSLSPIDHVTGRRPEEAGSLDEVDASRQESVRLRDDVDTADEAAAALDWNWGASGTARHGEPPSAWMETTLAELCEIQPGPSYTRLGKNDRSEQGLVPVVLPRQLVDGRVVALDGERVSLETAKKLKKFWLRPQDIVCVRSGAMRAPAMVTAEQEGWLLSPNVMRLRLREHSVAVDPEYLLGYLASPRRMEWMSNRSAATAASSLSRDVLGHLPVRLPPLEQQRRAVRAINTLRDQAAAHQAYADSLSRTRAELAKFLMDGPLGTP</sequence>